<evidence type="ECO:0000256" key="3">
    <source>
        <dbReference type="ARBA" id="ARBA00023098"/>
    </source>
</evidence>
<keyword evidence="1 4" id="KW-0378">Hydrolase</keyword>
<gene>
    <name evidence="4" type="ORF">SAMN05216272_11073</name>
</gene>
<dbReference type="GO" id="GO:0003847">
    <property type="term" value="F:1-alkyl-2-acetylglycerophosphocholine esterase activity"/>
    <property type="evidence" value="ECO:0007669"/>
    <property type="project" value="TreeGrafter"/>
</dbReference>
<dbReference type="PIRSF" id="PIRSF031982">
    <property type="entry name" value="UCP031982_abhydr"/>
    <property type="match status" value="1"/>
</dbReference>
<dbReference type="GO" id="GO:0016042">
    <property type="term" value="P:lipid catabolic process"/>
    <property type="evidence" value="ECO:0007669"/>
    <property type="project" value="UniProtKB-KW"/>
</dbReference>
<evidence type="ECO:0000256" key="1">
    <source>
        <dbReference type="ARBA" id="ARBA00022801"/>
    </source>
</evidence>
<dbReference type="RefSeq" id="WP_090266209.1">
    <property type="nucleotide sequence ID" value="NZ_FNDS01000010.1"/>
</dbReference>
<dbReference type="EMBL" id="FNDS01000010">
    <property type="protein sequence ID" value="SDI49143.1"/>
    <property type="molecule type" value="Genomic_DNA"/>
</dbReference>
<keyword evidence="5" id="KW-1185">Reference proteome</keyword>
<evidence type="ECO:0000313" key="4">
    <source>
        <dbReference type="EMBL" id="SDI49143.1"/>
    </source>
</evidence>
<dbReference type="Gene3D" id="3.40.50.1820">
    <property type="entry name" value="alpha/beta hydrolase"/>
    <property type="match status" value="2"/>
</dbReference>
<reference evidence="5" key="1">
    <citation type="submission" date="2016-10" db="EMBL/GenBank/DDBJ databases">
        <authorList>
            <person name="Varghese N."/>
            <person name="Submissions S."/>
        </authorList>
    </citation>
    <scope>NUCLEOTIDE SEQUENCE [LARGE SCALE GENOMIC DNA]</scope>
    <source>
        <strain evidence="5">CCM 7469</strain>
    </source>
</reference>
<sequence length="348" mass="37584">MAEAAFRKEGTKLGRFVCFVLLLIFSLATQAAQELNVGFHRLELTDPLDNRPMRAIAFYPTRAAARPTTIGIFTLPLAEEAPAVAGHHPLLLLSHGNGGTPLALRDLVLALAQRGFVVVTLVHPGDNLHDQSRLGALSNLYGRPLQVSEAINAALLDKRLAPMLDPQRIGVIGYSAGGETALILAGAQPRLDRLRYYCAERPDDLDACSSHGELQADRSDLTAMSDPRVGAVMLLAPLGLMFGSHELAKVDVPVLLYSGDNDQVLDWTRNAASLARLLPHIPDFHLLSGAGHFVFMAPCSDAETQATPGLCNDAAGVDRQAIHRDLITDATRFFNDQLKAPNLQAMLR</sequence>
<dbReference type="OrthoDB" id="192696at2"/>
<dbReference type="STRING" id="428992.SAMN05216272_11073"/>
<proteinExistence type="predicted"/>
<accession>A0A1G8L0J0</accession>
<protein>
    <submittedName>
        <fullName evidence="4">Predicted dienelactone hydrolase</fullName>
    </submittedName>
</protein>
<dbReference type="Proteomes" id="UP000199636">
    <property type="component" value="Unassembled WGS sequence"/>
</dbReference>
<keyword evidence="3" id="KW-0443">Lipid metabolism</keyword>
<dbReference type="AlphaFoldDB" id="A0A1G8L0J0"/>
<dbReference type="InterPro" id="IPR029058">
    <property type="entry name" value="AB_hydrolase_fold"/>
</dbReference>
<dbReference type="PANTHER" id="PTHR10272:SF0">
    <property type="entry name" value="PLATELET-ACTIVATING FACTOR ACETYLHYDROLASE"/>
    <property type="match status" value="1"/>
</dbReference>
<dbReference type="SUPFAM" id="SSF53474">
    <property type="entry name" value="alpha/beta-Hydrolases"/>
    <property type="match status" value="1"/>
</dbReference>
<organism evidence="4 5">
    <name type="scientific">Pseudomonas panipatensis</name>
    <dbReference type="NCBI Taxonomy" id="428992"/>
    <lineage>
        <taxon>Bacteria</taxon>
        <taxon>Pseudomonadati</taxon>
        <taxon>Pseudomonadota</taxon>
        <taxon>Gammaproteobacteria</taxon>
        <taxon>Pseudomonadales</taxon>
        <taxon>Pseudomonadaceae</taxon>
        <taxon>Pseudomonas</taxon>
    </lineage>
</organism>
<dbReference type="PANTHER" id="PTHR10272">
    <property type="entry name" value="PLATELET-ACTIVATING FACTOR ACETYLHYDROLASE"/>
    <property type="match status" value="1"/>
</dbReference>
<evidence type="ECO:0000256" key="2">
    <source>
        <dbReference type="ARBA" id="ARBA00022963"/>
    </source>
</evidence>
<evidence type="ECO:0000313" key="5">
    <source>
        <dbReference type="Proteomes" id="UP000199636"/>
    </source>
</evidence>
<keyword evidence="2" id="KW-0442">Lipid degradation</keyword>
<name>A0A1G8L0J0_9PSED</name>
<dbReference type="InterPro" id="IPR016986">
    <property type="entry name" value="UCP031982_abhydr"/>
</dbReference>